<dbReference type="Pfam" id="PF00171">
    <property type="entry name" value="Aldedh"/>
    <property type="match status" value="1"/>
</dbReference>
<proteinExistence type="predicted"/>
<dbReference type="AlphaFoldDB" id="A0A6A5R2F5"/>
<accession>A0A6A5R2F5</accession>
<dbReference type="GO" id="GO:0016620">
    <property type="term" value="F:oxidoreductase activity, acting on the aldehyde or oxo group of donors, NAD or NADP as acceptor"/>
    <property type="evidence" value="ECO:0007669"/>
    <property type="project" value="InterPro"/>
</dbReference>
<dbReference type="InterPro" id="IPR015590">
    <property type="entry name" value="Aldehyde_DH_dom"/>
</dbReference>
<sequence>MLEPSGNDAAMLCADADMDKYLPKTATLSPPTRARSAFHQTHLHPRDHVRRQKRRVDTRRYANQRRDARRRRRCAAAEWHAVGSTHRHRRVCTLTCGFEIGRRRLRARFATRGAWVLVHYVPIVDNPPEDSRVVREEFGPMVLLLTWSGEQDMFFRGSATHMGMGALVCSEGLERTERMARELEVV</sequence>
<feature type="domain" description="Aldehyde dehydrogenase" evidence="1">
    <location>
        <begin position="123"/>
        <end position="185"/>
    </location>
</feature>
<dbReference type="EMBL" id="ML979132">
    <property type="protein sequence ID" value="KAF1921328.1"/>
    <property type="molecule type" value="Genomic_DNA"/>
</dbReference>
<dbReference type="InterPro" id="IPR016161">
    <property type="entry name" value="Ald_DH/histidinol_DH"/>
</dbReference>
<dbReference type="InterPro" id="IPR016163">
    <property type="entry name" value="Ald_DH_C"/>
</dbReference>
<protein>
    <recommendedName>
        <fullName evidence="1">Aldehyde dehydrogenase domain-containing protein</fullName>
    </recommendedName>
</protein>
<evidence type="ECO:0000313" key="3">
    <source>
        <dbReference type="Proteomes" id="UP000800096"/>
    </source>
</evidence>
<reference evidence="2" key="1">
    <citation type="journal article" date="2020" name="Stud. Mycol.">
        <title>101 Dothideomycetes genomes: a test case for predicting lifestyles and emergence of pathogens.</title>
        <authorList>
            <person name="Haridas S."/>
            <person name="Albert R."/>
            <person name="Binder M."/>
            <person name="Bloem J."/>
            <person name="Labutti K."/>
            <person name="Salamov A."/>
            <person name="Andreopoulos B."/>
            <person name="Baker S."/>
            <person name="Barry K."/>
            <person name="Bills G."/>
            <person name="Bluhm B."/>
            <person name="Cannon C."/>
            <person name="Castanera R."/>
            <person name="Culley D."/>
            <person name="Daum C."/>
            <person name="Ezra D."/>
            <person name="Gonzalez J."/>
            <person name="Henrissat B."/>
            <person name="Kuo A."/>
            <person name="Liang C."/>
            <person name="Lipzen A."/>
            <person name="Lutzoni F."/>
            <person name="Magnuson J."/>
            <person name="Mondo S."/>
            <person name="Nolan M."/>
            <person name="Ohm R."/>
            <person name="Pangilinan J."/>
            <person name="Park H.-J."/>
            <person name="Ramirez L."/>
            <person name="Alfaro M."/>
            <person name="Sun H."/>
            <person name="Tritt A."/>
            <person name="Yoshinaga Y."/>
            <person name="Zwiers L.-H."/>
            <person name="Turgeon B."/>
            <person name="Goodwin S."/>
            <person name="Spatafora J."/>
            <person name="Crous P."/>
            <person name="Grigoriev I."/>
        </authorList>
    </citation>
    <scope>NUCLEOTIDE SEQUENCE</scope>
    <source>
        <strain evidence="2">HMLAC05119</strain>
    </source>
</reference>
<gene>
    <name evidence="2" type="ORF">BDU57DRAFT_510078</name>
</gene>
<name>A0A6A5R2F5_AMPQU</name>
<dbReference type="Proteomes" id="UP000800096">
    <property type="component" value="Unassembled WGS sequence"/>
</dbReference>
<dbReference type="OrthoDB" id="3939366at2759"/>
<keyword evidence="3" id="KW-1185">Reference proteome</keyword>
<organism evidence="2 3">
    <name type="scientific">Ampelomyces quisqualis</name>
    <name type="common">Powdery mildew agent</name>
    <dbReference type="NCBI Taxonomy" id="50730"/>
    <lineage>
        <taxon>Eukaryota</taxon>
        <taxon>Fungi</taxon>
        <taxon>Dikarya</taxon>
        <taxon>Ascomycota</taxon>
        <taxon>Pezizomycotina</taxon>
        <taxon>Dothideomycetes</taxon>
        <taxon>Pleosporomycetidae</taxon>
        <taxon>Pleosporales</taxon>
        <taxon>Pleosporineae</taxon>
        <taxon>Phaeosphaeriaceae</taxon>
        <taxon>Ampelomyces</taxon>
    </lineage>
</organism>
<evidence type="ECO:0000259" key="1">
    <source>
        <dbReference type="Pfam" id="PF00171"/>
    </source>
</evidence>
<dbReference type="SUPFAM" id="SSF53720">
    <property type="entry name" value="ALDH-like"/>
    <property type="match status" value="1"/>
</dbReference>
<evidence type="ECO:0000313" key="2">
    <source>
        <dbReference type="EMBL" id="KAF1921328.1"/>
    </source>
</evidence>
<dbReference type="Gene3D" id="3.40.309.10">
    <property type="entry name" value="Aldehyde Dehydrogenase, Chain A, domain 2"/>
    <property type="match status" value="1"/>
</dbReference>